<evidence type="ECO:0000256" key="1">
    <source>
        <dbReference type="SAM" id="MobiDB-lite"/>
    </source>
</evidence>
<dbReference type="AlphaFoldDB" id="A0A9W7CXQ2"/>
<organism evidence="2 3">
    <name type="scientific">Phytophthora fragariaefolia</name>
    <dbReference type="NCBI Taxonomy" id="1490495"/>
    <lineage>
        <taxon>Eukaryota</taxon>
        <taxon>Sar</taxon>
        <taxon>Stramenopiles</taxon>
        <taxon>Oomycota</taxon>
        <taxon>Peronosporomycetes</taxon>
        <taxon>Peronosporales</taxon>
        <taxon>Peronosporaceae</taxon>
        <taxon>Phytophthora</taxon>
    </lineage>
</organism>
<reference evidence="2" key="1">
    <citation type="submission" date="2023-04" db="EMBL/GenBank/DDBJ databases">
        <title>Phytophthora fragariaefolia NBRC 109709.</title>
        <authorList>
            <person name="Ichikawa N."/>
            <person name="Sato H."/>
            <person name="Tonouchi N."/>
        </authorList>
    </citation>
    <scope>NUCLEOTIDE SEQUENCE</scope>
    <source>
        <strain evidence="2">NBRC 109709</strain>
    </source>
</reference>
<gene>
    <name evidence="2" type="ORF">Pfra01_001716300</name>
</gene>
<comment type="caution">
    <text evidence="2">The sequence shown here is derived from an EMBL/GenBank/DDBJ whole genome shotgun (WGS) entry which is preliminary data.</text>
</comment>
<feature type="region of interest" description="Disordered" evidence="1">
    <location>
        <begin position="142"/>
        <end position="204"/>
    </location>
</feature>
<evidence type="ECO:0000313" key="2">
    <source>
        <dbReference type="EMBL" id="GMF46537.1"/>
    </source>
</evidence>
<feature type="compositionally biased region" description="Pro residues" evidence="1">
    <location>
        <begin position="51"/>
        <end position="63"/>
    </location>
</feature>
<feature type="compositionally biased region" description="Pro residues" evidence="1">
    <location>
        <begin position="8"/>
        <end position="43"/>
    </location>
</feature>
<name>A0A9W7CXQ2_9STRA</name>
<keyword evidence="3" id="KW-1185">Reference proteome</keyword>
<dbReference type="Proteomes" id="UP001165121">
    <property type="component" value="Unassembled WGS sequence"/>
</dbReference>
<accession>A0A9W7CXQ2</accession>
<evidence type="ECO:0000313" key="3">
    <source>
        <dbReference type="Proteomes" id="UP001165121"/>
    </source>
</evidence>
<sequence>MARRPGKRPPLPAGPPPPGTIQVPPRPPLPSGAIPVRPPPPPSGHAQPTGMVPPPPPRPPYPTMPTAAADEGDATADQTPVDMEEEDSVVAPYPTTDEPDLADSRTEEEREQAEEAAERAAESRAQLRSLVPVALRVQRQVVAPPSSIAPVPAPRRPIPAPPAPAPRPARIAPPPPPPRPAGHTADRSVSKEFDAFMDEVKDLL</sequence>
<feature type="compositionally biased region" description="Low complexity" evidence="1">
    <location>
        <begin position="64"/>
        <end position="79"/>
    </location>
</feature>
<dbReference type="PRINTS" id="PR01217">
    <property type="entry name" value="PRICHEXTENSN"/>
</dbReference>
<feature type="compositionally biased region" description="Basic and acidic residues" evidence="1">
    <location>
        <begin position="184"/>
        <end position="204"/>
    </location>
</feature>
<feature type="compositionally biased region" description="Pro residues" evidence="1">
    <location>
        <begin position="151"/>
        <end position="180"/>
    </location>
</feature>
<dbReference type="EMBL" id="BSXT01001980">
    <property type="protein sequence ID" value="GMF46537.1"/>
    <property type="molecule type" value="Genomic_DNA"/>
</dbReference>
<protein>
    <submittedName>
        <fullName evidence="2">Unnamed protein product</fullName>
    </submittedName>
</protein>
<feature type="region of interest" description="Disordered" evidence="1">
    <location>
        <begin position="1"/>
        <end position="123"/>
    </location>
</feature>
<proteinExistence type="predicted"/>